<evidence type="ECO:0000313" key="5">
    <source>
        <dbReference type="EMBL" id="CAB4718453.1"/>
    </source>
</evidence>
<evidence type="ECO:0000313" key="3">
    <source>
        <dbReference type="EMBL" id="CAB4586485.1"/>
    </source>
</evidence>
<evidence type="ECO:0000313" key="4">
    <source>
        <dbReference type="EMBL" id="CAB4617703.1"/>
    </source>
</evidence>
<dbReference type="EMBL" id="CAFBPI010000042">
    <property type="protein sequence ID" value="CAB5016442.1"/>
    <property type="molecule type" value="Genomic_DNA"/>
</dbReference>
<evidence type="ECO:0000259" key="1">
    <source>
        <dbReference type="Pfam" id="PF07883"/>
    </source>
</evidence>
<evidence type="ECO:0000313" key="7">
    <source>
        <dbReference type="EMBL" id="CAB5016442.1"/>
    </source>
</evidence>
<dbReference type="EMBL" id="CAFBNS010000013">
    <property type="protein sequence ID" value="CAB4954425.1"/>
    <property type="molecule type" value="Genomic_DNA"/>
</dbReference>
<dbReference type="InterPro" id="IPR013096">
    <property type="entry name" value="Cupin_2"/>
</dbReference>
<dbReference type="SUPFAM" id="SSF51182">
    <property type="entry name" value="RmlC-like cupins"/>
    <property type="match status" value="2"/>
</dbReference>
<dbReference type="AlphaFoldDB" id="A0A6J6FGK0"/>
<organism evidence="3">
    <name type="scientific">freshwater metagenome</name>
    <dbReference type="NCBI Taxonomy" id="449393"/>
    <lineage>
        <taxon>unclassified sequences</taxon>
        <taxon>metagenomes</taxon>
        <taxon>ecological metagenomes</taxon>
    </lineage>
</organism>
<dbReference type="InterPro" id="IPR011051">
    <property type="entry name" value="RmlC_Cupin_sf"/>
</dbReference>
<feature type="domain" description="Cupin type-2" evidence="1">
    <location>
        <begin position="167"/>
        <end position="226"/>
    </location>
</feature>
<dbReference type="EMBL" id="CAEZSC010000008">
    <property type="protein sequence ID" value="CAB4530820.1"/>
    <property type="molecule type" value="Genomic_DNA"/>
</dbReference>
<dbReference type="Pfam" id="PF07883">
    <property type="entry name" value="Cupin_2"/>
    <property type="match status" value="1"/>
</dbReference>
<dbReference type="EMBL" id="CAEZYL010000012">
    <property type="protein sequence ID" value="CAB4718453.1"/>
    <property type="molecule type" value="Genomic_DNA"/>
</dbReference>
<gene>
    <name evidence="2" type="ORF">UFOPK1380_00269</name>
    <name evidence="3" type="ORF">UFOPK1778_00385</name>
    <name evidence="4" type="ORF">UFOPK1863_00823</name>
    <name evidence="5" type="ORF">UFOPK2689_00369</name>
    <name evidence="6" type="ORF">UFOPK3874_00142</name>
    <name evidence="7" type="ORF">UFOPK4095_00763</name>
</gene>
<dbReference type="InterPro" id="IPR014710">
    <property type="entry name" value="RmlC-like_jellyroll"/>
</dbReference>
<dbReference type="CDD" id="cd02208">
    <property type="entry name" value="cupin_RmlC-like"/>
    <property type="match status" value="1"/>
</dbReference>
<dbReference type="EMBL" id="CAEZUY010000080">
    <property type="protein sequence ID" value="CAB4617703.1"/>
    <property type="molecule type" value="Genomic_DNA"/>
</dbReference>
<accession>A0A6J6FGK0</accession>
<protein>
    <submittedName>
        <fullName evidence="3">Unannotated protein</fullName>
    </submittedName>
</protein>
<sequence>MKPGIVYSAASGLIEKEYRSTRGAGECFALLTSNTYAEPINVSEIWLDGDAAPITLEGCDTLIFIREGSATLHIDSEKYDLTEKTAALVKSGSTFNWLSGKGLKAVEISIPDKTFPYSRKNTVEASNYTPVVKQGAMPTGDATGNRQFEVLYSAANGSGSATMFVGFIPTSGAPDHYHLYDEVCHIVQGGGELHVGDSVQKIEAGSTFVVSPRLLHSIRNNREEDLWILGTFRPAGSPAAAYYPDGRPAPGYSETE</sequence>
<dbReference type="EMBL" id="CAEZUD010000012">
    <property type="protein sequence ID" value="CAB4586485.1"/>
    <property type="molecule type" value="Genomic_DNA"/>
</dbReference>
<dbReference type="Gene3D" id="2.60.120.10">
    <property type="entry name" value="Jelly Rolls"/>
    <property type="match status" value="1"/>
</dbReference>
<evidence type="ECO:0000313" key="2">
    <source>
        <dbReference type="EMBL" id="CAB4530820.1"/>
    </source>
</evidence>
<reference evidence="3" key="1">
    <citation type="submission" date="2020-05" db="EMBL/GenBank/DDBJ databases">
        <authorList>
            <person name="Chiriac C."/>
            <person name="Salcher M."/>
            <person name="Ghai R."/>
            <person name="Kavagutti S V."/>
        </authorList>
    </citation>
    <scope>NUCLEOTIDE SEQUENCE</scope>
</reference>
<evidence type="ECO:0000313" key="6">
    <source>
        <dbReference type="EMBL" id="CAB4954425.1"/>
    </source>
</evidence>
<proteinExistence type="predicted"/>
<name>A0A6J6FGK0_9ZZZZ</name>